<dbReference type="Proteomes" id="UP000831701">
    <property type="component" value="Chromosome 17"/>
</dbReference>
<feature type="non-terminal residue" evidence="1">
    <location>
        <position position="1661"/>
    </location>
</feature>
<accession>A0ACB8VX71</accession>
<name>A0ACB8VX71_9TELE</name>
<gene>
    <name evidence="1" type="ORF">L3Q82_014623</name>
</gene>
<keyword evidence="2" id="KW-1185">Reference proteome</keyword>
<dbReference type="EMBL" id="CM041547">
    <property type="protein sequence ID" value="KAI3360312.1"/>
    <property type="molecule type" value="Genomic_DNA"/>
</dbReference>
<organism evidence="1 2">
    <name type="scientific">Scortum barcoo</name>
    <name type="common">barcoo grunter</name>
    <dbReference type="NCBI Taxonomy" id="214431"/>
    <lineage>
        <taxon>Eukaryota</taxon>
        <taxon>Metazoa</taxon>
        <taxon>Chordata</taxon>
        <taxon>Craniata</taxon>
        <taxon>Vertebrata</taxon>
        <taxon>Euteleostomi</taxon>
        <taxon>Actinopterygii</taxon>
        <taxon>Neopterygii</taxon>
        <taxon>Teleostei</taxon>
        <taxon>Neoteleostei</taxon>
        <taxon>Acanthomorphata</taxon>
        <taxon>Eupercaria</taxon>
        <taxon>Centrarchiformes</taxon>
        <taxon>Terapontoidei</taxon>
        <taxon>Terapontidae</taxon>
        <taxon>Scortum</taxon>
    </lineage>
</organism>
<evidence type="ECO:0000313" key="1">
    <source>
        <dbReference type="EMBL" id="KAI3360312.1"/>
    </source>
</evidence>
<proteinExistence type="predicted"/>
<evidence type="ECO:0000313" key="2">
    <source>
        <dbReference type="Proteomes" id="UP000831701"/>
    </source>
</evidence>
<reference evidence="1" key="1">
    <citation type="submission" date="2022-04" db="EMBL/GenBank/DDBJ databases">
        <title>Jade perch genome.</title>
        <authorList>
            <person name="Chao B."/>
        </authorList>
    </citation>
    <scope>NUCLEOTIDE SEQUENCE</scope>
    <source>
        <strain evidence="1">CB-2022</strain>
    </source>
</reference>
<comment type="caution">
    <text evidence="1">The sequence shown here is derived from an EMBL/GenBank/DDBJ whole genome shotgun (WGS) entry which is preliminary data.</text>
</comment>
<protein>
    <submittedName>
        <fullName evidence="1">Uncharacterized protein</fullName>
    </submittedName>
</protein>
<sequence length="1661" mass="185958">MELRVGNRYRLGRKIGSGSFGDIYLGTDISVGEEVAIKLECVKTKHPQLHIESKIYKMMQGGVGIPTIKWCGAEGDYNVMVMELLGPSLEDLFNFCSRKFSLKTVLLLADQMISRIEYIHSKNFIHRDVKPDNFLMGLGKKGNLVYIIDFGLAKKYRDARTHQHIPYRENKNLTGTARYASINTHLGIEQSRRDDLESLGYVLMYFNLGSLPWQGLKAATKRQKYERISEKKMSTPIEVLCKGYPSEFATYLNFCRSLRFDDKPDYSYLRQLFRNLFHRQGFSYDYVFDWNMLKFGANRAVEDAERERREREERLRHSRNPGARGMASGSGRARAAQDVAAPSPLNPASHTGLEKERKVSMRLHRGAPVNISSSDLTGRQDTSRMSTSQVTQTVTQTVLRFETFRLTWDIPIRRPDERYESPVREDSDLEALGPSSLSPRGLPVVCRQTCGQKRRSGAEAGGRRRDSSHHQPATDGSPRECKELVPQARMESTLLLFELTGASSSALWNKQVHDCLKSVTDRHQQPLRLCQASAAAIFTGGEEEEGSETRKSTMGGVVVDVGAGGVKAPDGGWGWAVLAGCFVITGFSYAFPKAISVFFKELIREFGIGYSDTAWISSILLAMLYGTAVPDTYSPTEYVPLSPGPLCSVLVNRFGCRPVMMVGGLFASLGMILASFSTSIIHIYLSTGVITGLGLALNFQPSLIMLNRYFSEKRPLANGLSAAGSPVALCCLSPLGQVLQYQYGWRGGFLILGGILLNCCVCGALMKPLVAPKTLKANDLEQVNEEGIEEAEKNKKPKAKLLDFSVFKDRGFLIYTVAASIMVLGLFVPPVFVVSYAKELGNEDTKSALLLTILGFIDIFARPTCGVIAGLKWVRPRCVYLFSFALIFNGTTDLLGSQANDYASLVVFCIFFGISYGMVGALQFEVLMAIVGTEKFSSAIGLVLLMEAIAVLVGPPGAGRLLDATKNYMYVFLLAGSEVVLSALVLASCNYLFIKKKPLAPADKLENITVADDGKKEVDSQTAISNEEEEKGAKEEQEKEIKKEAIKELKEKETDKEKVEEVRPESVTVDSKEVERFLKEPQQNEGTYTSLLRLVCYRCQKKKKALRSFPPALFRCYTQLESAAAEVLYKPQYTTGMFFVCLCRILYEYLSALLNSAVMAKLQGLEFWKKTLKEARYVVAPMVDQSELAWRLLSRRHGAQLCYTPMLHAQVFVRDANYRRENLYNEVCEEDRPLITQFCANDPEVFLQAALLAQDYCDAIDLNLGCPQMIAKRGHYGVFLQDEWELLEKMIRLANEKLSVPITCKIRVFNDVEKTVRYAQVLEKAGCQLLTVHGRTKDQKGAMTGIASWEHIRAVRKAVNIPVFANGNIQHLSDVERCIQETGVEGVMSAEGNLHNPALFEGCSPPVWEIAEEYLEVVRQHPPCSLSYVRAHLFKLWHHTLQIHQDLREDLAKVKTLEGLANVSKQLRLRCQEEIAKGKDVEQKEGGLPFPHWICQPYVRPAPKEPVANGNSQSSEVKKTVCQKRALEDSDGTADTLSKNKQKKRSRNPNKNFCPEQKPKYIKCEQCGNPKGNKCVFNLCRGCCKKKAFKEVEDCPSQYTHEDNSAKNSGCHGLRFKTKAEKKKAEDDERKDDERKKHSVTETQRSSSPQPLPDPSAELQE</sequence>